<proteinExistence type="predicted"/>
<dbReference type="InterPro" id="IPR036875">
    <property type="entry name" value="Znf_CCHC_sf"/>
</dbReference>
<feature type="domain" description="CCHC-type" evidence="7">
    <location>
        <begin position="87"/>
        <end position="102"/>
    </location>
</feature>
<evidence type="ECO:0000256" key="2">
    <source>
        <dbReference type="ARBA" id="ARBA00022737"/>
    </source>
</evidence>
<feature type="domain" description="CCHC-type" evidence="7">
    <location>
        <begin position="113"/>
        <end position="128"/>
    </location>
</feature>
<feature type="compositionally biased region" description="Gly residues" evidence="6">
    <location>
        <begin position="420"/>
        <end position="444"/>
    </location>
</feature>
<keyword evidence="2" id="KW-0677">Repeat</keyword>
<organism evidence="8 9">
    <name type="scientific">Lecanosticta acicola</name>
    <dbReference type="NCBI Taxonomy" id="111012"/>
    <lineage>
        <taxon>Eukaryota</taxon>
        <taxon>Fungi</taxon>
        <taxon>Dikarya</taxon>
        <taxon>Ascomycota</taxon>
        <taxon>Pezizomycotina</taxon>
        <taxon>Dothideomycetes</taxon>
        <taxon>Dothideomycetidae</taxon>
        <taxon>Mycosphaerellales</taxon>
        <taxon>Mycosphaerellaceae</taxon>
        <taxon>Lecanosticta</taxon>
    </lineage>
</organism>
<keyword evidence="3 5" id="KW-0863">Zinc-finger</keyword>
<dbReference type="PANTHER" id="PTHR47103">
    <property type="entry name" value="DNA-BINDING PROTEIN"/>
    <property type="match status" value="1"/>
</dbReference>
<evidence type="ECO:0000256" key="3">
    <source>
        <dbReference type="ARBA" id="ARBA00022771"/>
    </source>
</evidence>
<feature type="domain" description="CCHC-type" evidence="7">
    <location>
        <begin position="64"/>
        <end position="79"/>
    </location>
</feature>
<evidence type="ECO:0000313" key="8">
    <source>
        <dbReference type="EMBL" id="CAK3951672.1"/>
    </source>
</evidence>
<evidence type="ECO:0000259" key="7">
    <source>
        <dbReference type="PROSITE" id="PS50158"/>
    </source>
</evidence>
<evidence type="ECO:0000256" key="6">
    <source>
        <dbReference type="SAM" id="MobiDB-lite"/>
    </source>
</evidence>
<feature type="domain" description="CCHC-type" evidence="7">
    <location>
        <begin position="283"/>
        <end position="299"/>
    </location>
</feature>
<protein>
    <submittedName>
        <fullName evidence="8">DNA-binding HEXBP</fullName>
    </submittedName>
</protein>
<reference evidence="8" key="1">
    <citation type="submission" date="2023-11" db="EMBL/GenBank/DDBJ databases">
        <authorList>
            <person name="Alioto T."/>
            <person name="Alioto T."/>
            <person name="Gomez Garrido J."/>
        </authorList>
    </citation>
    <scope>NUCLEOTIDE SEQUENCE</scope>
</reference>
<keyword evidence="8" id="KW-0238">DNA-binding</keyword>
<dbReference type="AlphaFoldDB" id="A0AAI9E9P6"/>
<feature type="region of interest" description="Disordered" evidence="6">
    <location>
        <begin position="1"/>
        <end position="38"/>
    </location>
</feature>
<keyword evidence="4" id="KW-0862">Zinc</keyword>
<feature type="domain" description="CCHC-type" evidence="7">
    <location>
        <begin position="311"/>
        <end position="324"/>
    </location>
</feature>
<dbReference type="SMART" id="SM00343">
    <property type="entry name" value="ZnF_C2HC"/>
    <property type="match status" value="9"/>
</dbReference>
<accession>A0AAI9E9P6</accession>
<evidence type="ECO:0000313" key="9">
    <source>
        <dbReference type="Proteomes" id="UP001296104"/>
    </source>
</evidence>
<dbReference type="SUPFAM" id="SSF57756">
    <property type="entry name" value="Retrovirus zinc finger-like domains"/>
    <property type="match status" value="5"/>
</dbReference>
<evidence type="ECO:0000256" key="4">
    <source>
        <dbReference type="ARBA" id="ARBA00022833"/>
    </source>
</evidence>
<feature type="domain" description="CCHC-type" evidence="7">
    <location>
        <begin position="376"/>
        <end position="391"/>
    </location>
</feature>
<dbReference type="Gene3D" id="4.10.60.10">
    <property type="entry name" value="Zinc finger, CCHC-type"/>
    <property type="match status" value="4"/>
</dbReference>
<feature type="region of interest" description="Disordered" evidence="6">
    <location>
        <begin position="419"/>
        <end position="474"/>
    </location>
</feature>
<evidence type="ECO:0000256" key="5">
    <source>
        <dbReference type="PROSITE-ProRule" id="PRU00047"/>
    </source>
</evidence>
<keyword evidence="9" id="KW-1185">Reference proteome</keyword>
<comment type="caution">
    <text evidence="8">The sequence shown here is derived from an EMBL/GenBank/DDBJ whole genome shotgun (WGS) entry which is preliminary data.</text>
</comment>
<keyword evidence="1" id="KW-0479">Metal-binding</keyword>
<dbReference type="PANTHER" id="PTHR47103:SF8">
    <property type="entry name" value="DNA-BINDING PROTEIN"/>
    <property type="match status" value="1"/>
</dbReference>
<dbReference type="PROSITE" id="PS50158">
    <property type="entry name" value="ZF_CCHC"/>
    <property type="match status" value="7"/>
</dbReference>
<feature type="domain" description="CCHC-type" evidence="7">
    <location>
        <begin position="352"/>
        <end position="367"/>
    </location>
</feature>
<dbReference type="GO" id="GO:0008270">
    <property type="term" value="F:zinc ion binding"/>
    <property type="evidence" value="ECO:0007669"/>
    <property type="project" value="UniProtKB-KW"/>
</dbReference>
<dbReference type="Proteomes" id="UP001296104">
    <property type="component" value="Unassembled WGS sequence"/>
</dbReference>
<dbReference type="Pfam" id="PF00098">
    <property type="entry name" value="zf-CCHC"/>
    <property type="match status" value="6"/>
</dbReference>
<name>A0AAI9E9P6_9PEZI</name>
<dbReference type="EMBL" id="CAVMBE010000015">
    <property type="protein sequence ID" value="CAK3951672.1"/>
    <property type="molecule type" value="Genomic_DNA"/>
</dbReference>
<sequence>MGASTWDDTPTPAGDNSWKADAGGDAGGWEPDNSMANNGFAEENISKHAGGVDFGDDAPRDGGCRVCGADSHFARDCPDKPANSGECYNCGETGHNKADCPNPRVEREFTGTCNFCGQEGHRKADCPENPTVCKLCKGTGHVAADCEVNRAEAMFASMGIKDMEGEEAWLAIVAGDKDKDVEDIKKAIFAYAKAVPYLLLPDLEGVFRAHNMNTRLIAKEQELSAAHTIINFQGKPDMKYVVSIQWSDKPKRAKFAEGWPSSTEENLLRLAEAGFIVDSLVPKCSNCNEYGHISKDCEQDKNEAAKVIISCANCSEEGHRARDCANPRKSGKKGCRNCHSSKGCEKERVIVCRNCDQEGHVSKECPEPRNMAKVQCRNCDEFGHTGRDCPKPTDWSRVECTTCHEKGHSYKRCSIKPEEGSGGNGGWGEGNGAGASSGGGGGGWENNDTGASSGVGGGGWENGNSSGPADTGGW</sequence>
<gene>
    <name evidence="8" type="ORF">LECACI_7A003278</name>
</gene>
<dbReference type="GO" id="GO:0003677">
    <property type="term" value="F:DNA binding"/>
    <property type="evidence" value="ECO:0007669"/>
    <property type="project" value="UniProtKB-KW"/>
</dbReference>
<evidence type="ECO:0000256" key="1">
    <source>
        <dbReference type="ARBA" id="ARBA00022723"/>
    </source>
</evidence>
<dbReference type="InterPro" id="IPR001878">
    <property type="entry name" value="Znf_CCHC"/>
</dbReference>